<dbReference type="RefSeq" id="WP_373655123.1">
    <property type="nucleotide sequence ID" value="NZ_JBGUAW010000003.1"/>
</dbReference>
<organism evidence="1 2">
    <name type="scientific">Thiohalorhabdus methylotrophus</name>
    <dbReference type="NCBI Taxonomy" id="3242694"/>
    <lineage>
        <taxon>Bacteria</taxon>
        <taxon>Pseudomonadati</taxon>
        <taxon>Pseudomonadota</taxon>
        <taxon>Gammaproteobacteria</taxon>
        <taxon>Thiohalorhabdales</taxon>
        <taxon>Thiohalorhabdaceae</taxon>
        <taxon>Thiohalorhabdus</taxon>
    </lineage>
</organism>
<keyword evidence="2" id="KW-1185">Reference proteome</keyword>
<dbReference type="EMBL" id="JBGUAW010000003">
    <property type="protein sequence ID" value="MFA9460340.1"/>
    <property type="molecule type" value="Genomic_DNA"/>
</dbReference>
<reference evidence="1 2" key="1">
    <citation type="submission" date="2024-08" db="EMBL/GenBank/DDBJ databases">
        <title>Whole-genome sequencing of halo(alkali)philic microorganisms from hypersaline lakes.</title>
        <authorList>
            <person name="Sorokin D.Y."/>
            <person name="Merkel A.Y."/>
            <person name="Messina E."/>
            <person name="Yakimov M."/>
        </authorList>
    </citation>
    <scope>NUCLEOTIDE SEQUENCE [LARGE SCALE GENOMIC DNA]</scope>
    <source>
        <strain evidence="1 2">Cl-TMA</strain>
    </source>
</reference>
<protein>
    <submittedName>
        <fullName evidence="1">DUF3096 domain-containing protein</fullName>
    </submittedName>
</protein>
<sequence length="47" mass="4930">MNIYIQLEPLLALVAGLAALVVPAKLGTRIIGAYLVAIAVLELLNIT</sequence>
<proteinExistence type="predicted"/>
<evidence type="ECO:0000313" key="2">
    <source>
        <dbReference type="Proteomes" id="UP001575181"/>
    </source>
</evidence>
<name>A0ABV4TW62_9GAMM</name>
<accession>A0ABV4TW62</accession>
<evidence type="ECO:0000313" key="1">
    <source>
        <dbReference type="EMBL" id="MFA9460340.1"/>
    </source>
</evidence>
<comment type="caution">
    <text evidence="1">The sequence shown here is derived from an EMBL/GenBank/DDBJ whole genome shotgun (WGS) entry which is preliminary data.</text>
</comment>
<gene>
    <name evidence="1" type="ORF">ACERLL_05810</name>
</gene>
<dbReference type="Proteomes" id="UP001575181">
    <property type="component" value="Unassembled WGS sequence"/>
</dbReference>